<dbReference type="AlphaFoldDB" id="A0A0C3I9Z8"/>
<dbReference type="EMBL" id="KN832126">
    <property type="protein sequence ID" value="KIN93907.1"/>
    <property type="molecule type" value="Genomic_DNA"/>
</dbReference>
<name>A0A0C3I9Z8_PISTI</name>
<dbReference type="STRING" id="870435.A0A0C3I9Z8"/>
<sequence>MVDRLKIVTYHVDEPFLMTSFTQKDWEMLEYKCTLCAIVKGHQLKIKAFIGLLHGKEDILLRMPFLKEYCPHINWLTRKINQWDDEEEAQVWKTTLSTELEAALADKKEEVFMEDDIPLPHHWKELDHEI</sequence>
<protein>
    <submittedName>
        <fullName evidence="1">Uncharacterized protein</fullName>
    </submittedName>
</protein>
<reference evidence="2" key="2">
    <citation type="submission" date="2015-01" db="EMBL/GenBank/DDBJ databases">
        <title>Evolutionary Origins and Diversification of the Mycorrhizal Mutualists.</title>
        <authorList>
            <consortium name="DOE Joint Genome Institute"/>
            <consortium name="Mycorrhizal Genomics Consortium"/>
            <person name="Kohler A."/>
            <person name="Kuo A."/>
            <person name="Nagy L.G."/>
            <person name="Floudas D."/>
            <person name="Copeland A."/>
            <person name="Barry K.W."/>
            <person name="Cichocki N."/>
            <person name="Veneault-Fourrey C."/>
            <person name="LaButti K."/>
            <person name="Lindquist E.A."/>
            <person name="Lipzen A."/>
            <person name="Lundell T."/>
            <person name="Morin E."/>
            <person name="Murat C."/>
            <person name="Riley R."/>
            <person name="Ohm R."/>
            <person name="Sun H."/>
            <person name="Tunlid A."/>
            <person name="Henrissat B."/>
            <person name="Grigoriev I.V."/>
            <person name="Hibbett D.S."/>
            <person name="Martin F."/>
        </authorList>
    </citation>
    <scope>NUCLEOTIDE SEQUENCE [LARGE SCALE GENOMIC DNA]</scope>
    <source>
        <strain evidence="2">Marx 270</strain>
    </source>
</reference>
<gene>
    <name evidence="1" type="ORF">M404DRAFT_35601</name>
</gene>
<accession>A0A0C3I9Z8</accession>
<proteinExistence type="predicted"/>
<evidence type="ECO:0000313" key="1">
    <source>
        <dbReference type="EMBL" id="KIN93907.1"/>
    </source>
</evidence>
<dbReference type="Proteomes" id="UP000054217">
    <property type="component" value="Unassembled WGS sequence"/>
</dbReference>
<keyword evidence="2" id="KW-1185">Reference proteome</keyword>
<organism evidence="1 2">
    <name type="scientific">Pisolithus tinctorius Marx 270</name>
    <dbReference type="NCBI Taxonomy" id="870435"/>
    <lineage>
        <taxon>Eukaryota</taxon>
        <taxon>Fungi</taxon>
        <taxon>Dikarya</taxon>
        <taxon>Basidiomycota</taxon>
        <taxon>Agaricomycotina</taxon>
        <taxon>Agaricomycetes</taxon>
        <taxon>Agaricomycetidae</taxon>
        <taxon>Boletales</taxon>
        <taxon>Sclerodermatineae</taxon>
        <taxon>Pisolithaceae</taxon>
        <taxon>Pisolithus</taxon>
    </lineage>
</organism>
<evidence type="ECO:0000313" key="2">
    <source>
        <dbReference type="Proteomes" id="UP000054217"/>
    </source>
</evidence>
<dbReference type="HOGENOM" id="CLU_1939003_0_0_1"/>
<reference evidence="1 2" key="1">
    <citation type="submission" date="2014-04" db="EMBL/GenBank/DDBJ databases">
        <authorList>
            <consortium name="DOE Joint Genome Institute"/>
            <person name="Kuo A."/>
            <person name="Kohler A."/>
            <person name="Costa M.D."/>
            <person name="Nagy L.G."/>
            <person name="Floudas D."/>
            <person name="Copeland A."/>
            <person name="Barry K.W."/>
            <person name="Cichocki N."/>
            <person name="Veneault-Fourrey C."/>
            <person name="LaButti K."/>
            <person name="Lindquist E.A."/>
            <person name="Lipzen A."/>
            <person name="Lundell T."/>
            <person name="Morin E."/>
            <person name="Murat C."/>
            <person name="Sun H."/>
            <person name="Tunlid A."/>
            <person name="Henrissat B."/>
            <person name="Grigoriev I.V."/>
            <person name="Hibbett D.S."/>
            <person name="Martin F."/>
            <person name="Nordberg H.P."/>
            <person name="Cantor M.N."/>
            <person name="Hua S.X."/>
        </authorList>
    </citation>
    <scope>NUCLEOTIDE SEQUENCE [LARGE SCALE GENOMIC DNA]</scope>
    <source>
        <strain evidence="1 2">Marx 270</strain>
    </source>
</reference>
<dbReference type="InParanoid" id="A0A0C3I9Z8"/>